<dbReference type="RefSeq" id="WP_160788238.1">
    <property type="nucleotide sequence ID" value="NZ_CP086612.1"/>
</dbReference>
<name>A0A6N8TPM5_SHIZO</name>
<organism evidence="1 2">
    <name type="scientific">Shinella zoogloeoides</name>
    <name type="common">Crabtreella saccharophila</name>
    <dbReference type="NCBI Taxonomy" id="352475"/>
    <lineage>
        <taxon>Bacteria</taxon>
        <taxon>Pseudomonadati</taxon>
        <taxon>Pseudomonadota</taxon>
        <taxon>Alphaproteobacteria</taxon>
        <taxon>Hyphomicrobiales</taxon>
        <taxon>Rhizobiaceae</taxon>
        <taxon>Shinella</taxon>
    </lineage>
</organism>
<evidence type="ECO:0008006" key="3">
    <source>
        <dbReference type="Google" id="ProtNLM"/>
    </source>
</evidence>
<accession>A0A6N8TPM5</accession>
<dbReference type="Proteomes" id="UP000440304">
    <property type="component" value="Unassembled WGS sequence"/>
</dbReference>
<reference evidence="1 2" key="1">
    <citation type="submission" date="2019-12" db="EMBL/GenBank/DDBJ databases">
        <title>Shinella granuli gen. nov., sp. nov., and proposal of the reclassification of Zoogloea ramigera ATCC 19623 as Shinella zoogloeoides sp. nov.</title>
        <authorList>
            <person name="Gao J."/>
        </authorList>
    </citation>
    <scope>NUCLEOTIDE SEQUENCE [LARGE SCALE GENOMIC DNA]</scope>
    <source>
        <strain evidence="1 2">DSM 287</strain>
    </source>
</reference>
<sequence length="254" mass="28367">MLTGIDKFREYFADYEDRYAIIGGAACDLLFGEAGLDFRATKDIDMVLCVEVVDIAFGKAFRAFLDAGGYQARERSTGDKEFYRFHKPSTADFPFMIELFARKPGTLELPEDAELTPIPVEEDVVSLSAILLDDSYYDALQSAKRKIGSVTIVDETLLIPFKARAFLDLGARAASGEKIDSKNIRKHRNDVFRLAQLLPRSASIAFPDQIQADMQRFLDLAQADETLDPKAFDVSLSRDEAIALLRTAYRLTGV</sequence>
<dbReference type="OrthoDB" id="9795020at2"/>
<evidence type="ECO:0000313" key="2">
    <source>
        <dbReference type="Proteomes" id="UP000440304"/>
    </source>
</evidence>
<dbReference type="EMBL" id="WUML01000061">
    <property type="protein sequence ID" value="MXO03104.1"/>
    <property type="molecule type" value="Genomic_DNA"/>
</dbReference>
<protein>
    <recommendedName>
        <fullName evidence="3">Nucleotidyl transferase AbiEii/AbiGii toxin family protein</fullName>
    </recommendedName>
</protein>
<gene>
    <name evidence="1" type="ORF">GR156_22715</name>
</gene>
<proteinExistence type="predicted"/>
<dbReference type="AlphaFoldDB" id="A0A6N8TPM5"/>
<evidence type="ECO:0000313" key="1">
    <source>
        <dbReference type="EMBL" id="MXO03104.1"/>
    </source>
</evidence>
<comment type="caution">
    <text evidence="1">The sequence shown here is derived from an EMBL/GenBank/DDBJ whole genome shotgun (WGS) entry which is preliminary data.</text>
</comment>